<dbReference type="InterPro" id="IPR011032">
    <property type="entry name" value="GroES-like_sf"/>
</dbReference>
<dbReference type="Pfam" id="PF00107">
    <property type="entry name" value="ADH_zinc_N"/>
    <property type="match status" value="1"/>
</dbReference>
<dbReference type="RefSeq" id="WP_109339467.1">
    <property type="nucleotide sequence ID" value="NZ_CP029347.1"/>
</dbReference>
<dbReference type="GO" id="GO:0070402">
    <property type="term" value="F:NADPH binding"/>
    <property type="evidence" value="ECO:0007669"/>
    <property type="project" value="TreeGrafter"/>
</dbReference>
<dbReference type="InterPro" id="IPR013154">
    <property type="entry name" value="ADH-like_N"/>
</dbReference>
<dbReference type="OrthoDB" id="9780520at2"/>
<dbReference type="Gene3D" id="3.40.50.720">
    <property type="entry name" value="NAD(P)-binding Rossmann-like Domain"/>
    <property type="match status" value="1"/>
</dbReference>
<dbReference type="EC" id="1.6.5.5" evidence="4"/>
<dbReference type="Proteomes" id="UP000245728">
    <property type="component" value="Chromosome"/>
</dbReference>
<dbReference type="SMART" id="SM00829">
    <property type="entry name" value="PKS_ER"/>
    <property type="match status" value="1"/>
</dbReference>
<evidence type="ECO:0000259" key="3">
    <source>
        <dbReference type="SMART" id="SM00829"/>
    </source>
</evidence>
<dbReference type="SUPFAM" id="SSF51735">
    <property type="entry name" value="NAD(P)-binding Rossmann-fold domains"/>
    <property type="match status" value="1"/>
</dbReference>
<dbReference type="Gene3D" id="3.90.180.10">
    <property type="entry name" value="Medium-chain alcohol dehydrogenases, catalytic domain"/>
    <property type="match status" value="1"/>
</dbReference>
<protein>
    <submittedName>
        <fullName evidence="4">NADPH:quinone reductase</fullName>
        <ecNumber evidence="4">1.6.5.5</ecNumber>
    </submittedName>
</protein>
<dbReference type="EMBL" id="CP029347">
    <property type="protein sequence ID" value="AWL11850.1"/>
    <property type="molecule type" value="Genomic_DNA"/>
</dbReference>
<name>A0A2S2E3M5_9ALTE</name>
<feature type="domain" description="Enoyl reductase (ER)" evidence="3">
    <location>
        <begin position="10"/>
        <end position="319"/>
    </location>
</feature>
<dbReference type="InterPro" id="IPR014189">
    <property type="entry name" value="Quinone_OxRdtase_PIG3"/>
</dbReference>
<organism evidence="4 5">
    <name type="scientific">Saliniradius amylolyticus</name>
    <dbReference type="NCBI Taxonomy" id="2183582"/>
    <lineage>
        <taxon>Bacteria</taxon>
        <taxon>Pseudomonadati</taxon>
        <taxon>Pseudomonadota</taxon>
        <taxon>Gammaproteobacteria</taxon>
        <taxon>Alteromonadales</taxon>
        <taxon>Alteromonadaceae</taxon>
        <taxon>Saliniradius</taxon>
    </lineage>
</organism>
<dbReference type="PANTHER" id="PTHR48106:SF18">
    <property type="entry name" value="QUINONE OXIDOREDUCTASE PIG3"/>
    <property type="match status" value="1"/>
</dbReference>
<dbReference type="AlphaFoldDB" id="A0A2S2E3M5"/>
<keyword evidence="5" id="KW-1185">Reference proteome</keyword>
<dbReference type="GO" id="GO:0003960">
    <property type="term" value="F:quinone reductase (NADPH) activity"/>
    <property type="evidence" value="ECO:0007669"/>
    <property type="project" value="UniProtKB-EC"/>
</dbReference>
<dbReference type="InterPro" id="IPR013149">
    <property type="entry name" value="ADH-like_C"/>
</dbReference>
<evidence type="ECO:0000313" key="5">
    <source>
        <dbReference type="Proteomes" id="UP000245728"/>
    </source>
</evidence>
<dbReference type="PANTHER" id="PTHR48106">
    <property type="entry name" value="QUINONE OXIDOREDUCTASE PIG3-RELATED"/>
    <property type="match status" value="1"/>
</dbReference>
<reference evidence="4" key="1">
    <citation type="submission" date="2018-05" db="EMBL/GenBank/DDBJ databases">
        <title>Salinimonas sp. HMF8227 Genome sequencing and assembly.</title>
        <authorList>
            <person name="Kang H."/>
            <person name="Kang J."/>
            <person name="Cha I."/>
            <person name="Kim H."/>
            <person name="Joh K."/>
        </authorList>
    </citation>
    <scope>NUCLEOTIDE SEQUENCE [LARGE SCALE GENOMIC DNA]</scope>
    <source>
        <strain evidence="4">HMF8227</strain>
    </source>
</reference>
<sequence length="321" mass="35121">MRYFTVDEHGQMQLAEMDKPNPGDYEVIIKVKAFGINRADLLQKQGKYPPPRGESQVLGLEVSGTLESVGSMVTAWHEGDRVCALVPGGGYAEYVRVRAEHLMPLPDNMSFSDGAGLMEVFLTAYQALFWLGKLAEGQKVLIHAGASGVGSAAIQLAKSRGAQVAITASNADKLSFCGRLGADVTINYRQQDFVDTVRERLGGVDLILDVVGGDYLNRNLRALNLDGRIVTLAILGGRFADKLDMARLLQKRATVMGSTLRNRSDAYKAELIQALNKDCLALFGQGSLMPCVDRVFSPEQIDQAHQRMARNENLGKLVIHW</sequence>
<keyword evidence="1" id="KW-0521">NADP</keyword>
<dbReference type="SUPFAM" id="SSF50129">
    <property type="entry name" value="GroES-like"/>
    <property type="match status" value="1"/>
</dbReference>
<dbReference type="KEGG" id="salh:HMF8227_01372"/>
<accession>A0A2S2E3M5</accession>
<keyword evidence="2 4" id="KW-0560">Oxidoreductase</keyword>
<dbReference type="Pfam" id="PF08240">
    <property type="entry name" value="ADH_N"/>
    <property type="match status" value="1"/>
</dbReference>
<dbReference type="CDD" id="cd05276">
    <property type="entry name" value="p53_inducible_oxidoreductase"/>
    <property type="match status" value="1"/>
</dbReference>
<gene>
    <name evidence="4" type="primary">cryZ</name>
    <name evidence="4" type="ORF">HMF8227_01372</name>
</gene>
<dbReference type="NCBIfam" id="TIGR02824">
    <property type="entry name" value="quinone_pig3"/>
    <property type="match status" value="1"/>
</dbReference>
<evidence type="ECO:0000256" key="1">
    <source>
        <dbReference type="ARBA" id="ARBA00022857"/>
    </source>
</evidence>
<dbReference type="InterPro" id="IPR020843">
    <property type="entry name" value="ER"/>
</dbReference>
<dbReference type="InterPro" id="IPR036291">
    <property type="entry name" value="NAD(P)-bd_dom_sf"/>
</dbReference>
<proteinExistence type="predicted"/>
<evidence type="ECO:0000313" key="4">
    <source>
        <dbReference type="EMBL" id="AWL11850.1"/>
    </source>
</evidence>
<evidence type="ECO:0000256" key="2">
    <source>
        <dbReference type="ARBA" id="ARBA00023002"/>
    </source>
</evidence>